<evidence type="ECO:0000256" key="1">
    <source>
        <dbReference type="SAM" id="MobiDB-lite"/>
    </source>
</evidence>
<comment type="caution">
    <text evidence="2">The sequence shown here is derived from an EMBL/GenBank/DDBJ whole genome shotgun (WGS) entry which is preliminary data.</text>
</comment>
<proteinExistence type="predicted"/>
<feature type="region of interest" description="Disordered" evidence="1">
    <location>
        <begin position="259"/>
        <end position="332"/>
    </location>
</feature>
<accession>A0A8T0EPU5</accession>
<dbReference type="Proteomes" id="UP000807504">
    <property type="component" value="Unassembled WGS sequence"/>
</dbReference>
<dbReference type="EMBL" id="JABXBU010002072">
    <property type="protein sequence ID" value="KAF8777922.1"/>
    <property type="molecule type" value="Genomic_DNA"/>
</dbReference>
<gene>
    <name evidence="2" type="ORF">HNY73_014702</name>
</gene>
<sequence length="621" mass="68933">MDQDSQDHSGPGTHKDKDHLDLEAQGPSDLEGYEPGGYGPGKSRSWRSKKKERSSSSCSKWAWRNLDQEVKDIWTWKPRPTGPWKPRAIWTGRIRLEHLGPGGLKDMGVPKNRRSKRSAALAVVVDPEDMDQEKQRGPFGPGSQGPLGAWGRAGHRPGGQGRKTGAARSRWPRGEWAGGKLGLEARPSFTEDKAWTSGPEVMDLASQGREGGKAQLAAQKMGPGGRYGPEVKTILGPEAKGHLGWRIRLEHLDLELWTGSQGSGRSKRSSSSSQLVDRRNGPGSQGPSGPGNSRTIWTWRHRDLEVNGPGSQGPGGAEKAQPSRLQASGPGGIWTRRVKGIWPGSQGTIWTWGEAAAAAALQQVDLRRIGTEEVKDHLDLEAKDHWTWKTKGHLDLEDTDWRHWTWRLWTWQSRSWRQQAQAAAAAASGTRRIWTRSQVPYGPEARTIWTWRIWTWRHLRFPVELSRIWTGSQGPGMQALAAAAQLVDPEDMDQEAKGIWTWRIRTWRLWTGKVKGLEEQAQPQHSCSKWAWRIWTGGKSRTIGPGSQADHLDLEARAIWTWRIRTWRLWTWGDKVRGSKNAAGAVQLGDPGGYGPGSQGPSLGLEAPKGPLDLEDLGPGV</sequence>
<dbReference type="AlphaFoldDB" id="A0A8T0EPU5"/>
<feature type="region of interest" description="Disordered" evidence="1">
    <location>
        <begin position="127"/>
        <end position="179"/>
    </location>
</feature>
<evidence type="ECO:0000313" key="2">
    <source>
        <dbReference type="EMBL" id="KAF8777922.1"/>
    </source>
</evidence>
<organism evidence="2 3">
    <name type="scientific">Argiope bruennichi</name>
    <name type="common">Wasp spider</name>
    <name type="synonym">Aranea bruennichi</name>
    <dbReference type="NCBI Taxonomy" id="94029"/>
    <lineage>
        <taxon>Eukaryota</taxon>
        <taxon>Metazoa</taxon>
        <taxon>Ecdysozoa</taxon>
        <taxon>Arthropoda</taxon>
        <taxon>Chelicerata</taxon>
        <taxon>Arachnida</taxon>
        <taxon>Araneae</taxon>
        <taxon>Araneomorphae</taxon>
        <taxon>Entelegynae</taxon>
        <taxon>Araneoidea</taxon>
        <taxon>Araneidae</taxon>
        <taxon>Argiope</taxon>
    </lineage>
</organism>
<protein>
    <submittedName>
        <fullName evidence="2">Uncharacterized protein</fullName>
    </submittedName>
</protein>
<keyword evidence="3" id="KW-1185">Reference proteome</keyword>
<feature type="compositionally biased region" description="Low complexity" evidence="1">
    <location>
        <begin position="259"/>
        <end position="274"/>
    </location>
</feature>
<evidence type="ECO:0000313" key="3">
    <source>
        <dbReference type="Proteomes" id="UP000807504"/>
    </source>
</evidence>
<feature type="region of interest" description="Disordered" evidence="1">
    <location>
        <begin position="583"/>
        <end position="621"/>
    </location>
</feature>
<feature type="region of interest" description="Disordered" evidence="1">
    <location>
        <begin position="1"/>
        <end position="62"/>
    </location>
</feature>
<feature type="region of interest" description="Disordered" evidence="1">
    <location>
        <begin position="193"/>
        <end position="227"/>
    </location>
</feature>
<reference evidence="2" key="1">
    <citation type="journal article" date="2020" name="bioRxiv">
        <title>Chromosome-level reference genome of the European wasp spider Argiope bruennichi: a resource for studies on range expansion and evolutionary adaptation.</title>
        <authorList>
            <person name="Sheffer M.M."/>
            <person name="Hoppe A."/>
            <person name="Krehenwinkel H."/>
            <person name="Uhl G."/>
            <person name="Kuss A.W."/>
            <person name="Jensen L."/>
            <person name="Jensen C."/>
            <person name="Gillespie R.G."/>
            <person name="Hoff K.J."/>
            <person name="Prost S."/>
        </authorList>
    </citation>
    <scope>NUCLEOTIDE SEQUENCE</scope>
</reference>
<reference evidence="2" key="2">
    <citation type="submission" date="2020-06" db="EMBL/GenBank/DDBJ databases">
        <authorList>
            <person name="Sheffer M."/>
        </authorList>
    </citation>
    <scope>NUCLEOTIDE SEQUENCE</scope>
</reference>
<name>A0A8T0EPU5_ARGBR</name>
<feature type="compositionally biased region" description="Basic and acidic residues" evidence="1">
    <location>
        <begin position="13"/>
        <end position="22"/>
    </location>
</feature>